<evidence type="ECO:0000313" key="2">
    <source>
        <dbReference type="EMBL" id="MFC6759400.1"/>
    </source>
</evidence>
<organism evidence="2 3">
    <name type="scientific">Sulfitobacter porphyrae</name>
    <dbReference type="NCBI Taxonomy" id="1246864"/>
    <lineage>
        <taxon>Bacteria</taxon>
        <taxon>Pseudomonadati</taxon>
        <taxon>Pseudomonadota</taxon>
        <taxon>Alphaproteobacteria</taxon>
        <taxon>Rhodobacterales</taxon>
        <taxon>Roseobacteraceae</taxon>
        <taxon>Sulfitobacter</taxon>
    </lineage>
</organism>
<keyword evidence="1" id="KW-1133">Transmembrane helix</keyword>
<reference evidence="3" key="1">
    <citation type="journal article" date="2019" name="Int. J. Syst. Evol. Microbiol.">
        <title>The Global Catalogue of Microorganisms (GCM) 10K type strain sequencing project: providing services to taxonomists for standard genome sequencing and annotation.</title>
        <authorList>
            <consortium name="The Broad Institute Genomics Platform"/>
            <consortium name="The Broad Institute Genome Sequencing Center for Infectious Disease"/>
            <person name="Wu L."/>
            <person name="Ma J."/>
        </authorList>
    </citation>
    <scope>NUCLEOTIDE SEQUENCE [LARGE SCALE GENOMIC DNA]</scope>
    <source>
        <strain evidence="3">CCUG 66188</strain>
    </source>
</reference>
<comment type="caution">
    <text evidence="2">The sequence shown here is derived from an EMBL/GenBank/DDBJ whole genome shotgun (WGS) entry which is preliminary data.</text>
</comment>
<keyword evidence="1" id="KW-0472">Membrane</keyword>
<dbReference type="InterPro" id="IPR029044">
    <property type="entry name" value="Nucleotide-diphossugar_trans"/>
</dbReference>
<proteinExistence type="predicted"/>
<protein>
    <submittedName>
        <fullName evidence="2">Uncharacterized protein</fullName>
    </submittedName>
</protein>
<feature type="transmembrane region" description="Helical" evidence="1">
    <location>
        <begin position="56"/>
        <end position="75"/>
    </location>
</feature>
<evidence type="ECO:0000256" key="1">
    <source>
        <dbReference type="SAM" id="Phobius"/>
    </source>
</evidence>
<gene>
    <name evidence="2" type="ORF">ACFQFQ_07690</name>
</gene>
<keyword evidence="1" id="KW-0812">Transmembrane</keyword>
<dbReference type="Gene3D" id="3.90.550.10">
    <property type="entry name" value="Spore Coat Polysaccharide Biosynthesis Protein SpsA, Chain A"/>
    <property type="match status" value="1"/>
</dbReference>
<dbReference type="Proteomes" id="UP001596353">
    <property type="component" value="Unassembled WGS sequence"/>
</dbReference>
<dbReference type="EMBL" id="JBHSWG010000001">
    <property type="protein sequence ID" value="MFC6759400.1"/>
    <property type="molecule type" value="Genomic_DNA"/>
</dbReference>
<evidence type="ECO:0000313" key="3">
    <source>
        <dbReference type="Proteomes" id="UP001596353"/>
    </source>
</evidence>
<keyword evidence="3" id="KW-1185">Reference proteome</keyword>
<name>A0ABW2B113_9RHOB</name>
<sequence>MMPEGFALLPVISDARQIRHNIGLLYGPELALRAAQRVPEVESCRSWHGEGNARRYLALAICAATGVALVLAPLWTLTVALLWAFVTLMLSTGLKIAAFAAQLSHFLADRPPDHPAACTPFRLPRVSILVPLLKETEIAGALIARLSRLTYPKSLLNVILVLEEEDQLTRKTIARTKLPGWITVIEVPTGNGLTTKPRALNYALDFCEEASSASGMPRMSRSPTRSKRW</sequence>
<dbReference type="SUPFAM" id="SSF53448">
    <property type="entry name" value="Nucleotide-diphospho-sugar transferases"/>
    <property type="match status" value="1"/>
</dbReference>
<accession>A0ABW2B113</accession>
<feature type="transmembrane region" description="Helical" evidence="1">
    <location>
        <begin position="81"/>
        <end position="101"/>
    </location>
</feature>